<dbReference type="GO" id="GO:0005524">
    <property type="term" value="F:ATP binding"/>
    <property type="evidence" value="ECO:0007669"/>
    <property type="project" value="UniProtKB-KW"/>
</dbReference>
<dbReference type="EMBL" id="CP115920">
    <property type="protein sequence ID" value="XCD16806.1"/>
    <property type="molecule type" value="Genomic_DNA"/>
</dbReference>
<dbReference type="InterPro" id="IPR005501">
    <property type="entry name" value="LamB/YcsF/PxpA-like"/>
</dbReference>
<evidence type="ECO:0000313" key="2">
    <source>
        <dbReference type="EMBL" id="XCD16806.1"/>
    </source>
</evidence>
<keyword evidence="1" id="KW-0547">Nucleotide-binding</keyword>
<dbReference type="KEGG" id="vck:PG915_04440"/>
<dbReference type="AlphaFoldDB" id="A0AAU8BJI6"/>
<dbReference type="InterPro" id="IPR011330">
    <property type="entry name" value="Glyco_hydro/deAcase_b/a-brl"/>
</dbReference>
<gene>
    <name evidence="2" type="ORF">PG915_04440</name>
</gene>
<dbReference type="NCBIfam" id="NF003816">
    <property type="entry name" value="PRK05406.1-5"/>
    <property type="match status" value="1"/>
</dbReference>
<proteinExistence type="predicted"/>
<dbReference type="RefSeq" id="WP_353498032.1">
    <property type="nucleotide sequence ID" value="NZ_CP115920.1"/>
</dbReference>
<dbReference type="Gene3D" id="3.20.20.370">
    <property type="entry name" value="Glycoside hydrolase/deacetylase"/>
    <property type="match status" value="1"/>
</dbReference>
<dbReference type="EC" id="3.5.2.9" evidence="2"/>
<sequence length="251" mass="26894">MLTLNGDVGESFGHWNMGSDATLIPLLDMANIACGFHASDPEHMSKTVALCLKHKVTIGAHPGYPDLQGFGRRSMAMESNTVTQLVLYQVGALKAIAEHQGGKVTYIKPHGALYNDMMSSPEIFNALLSAAQSLSLPLMVLATREHQHYQALAADKGVSVIFEGFADRSYLKSGLLAPRSMDNAVLHQQDQILTQADAFIARAPIKTLDGKSVTLTIDTLCVHGDNQASIDVAKALRIRIDSAIAVGGGKQ</sequence>
<dbReference type="GO" id="GO:0005975">
    <property type="term" value="P:carbohydrate metabolic process"/>
    <property type="evidence" value="ECO:0007669"/>
    <property type="project" value="InterPro"/>
</dbReference>
<dbReference type="PANTHER" id="PTHR30292">
    <property type="entry name" value="UNCHARACTERIZED PROTEIN YBGL-RELATED"/>
    <property type="match status" value="1"/>
</dbReference>
<dbReference type="CDD" id="cd10787">
    <property type="entry name" value="LamB_YcsF_like"/>
    <property type="match status" value="1"/>
</dbReference>
<evidence type="ECO:0000256" key="1">
    <source>
        <dbReference type="ARBA" id="ARBA00022741"/>
    </source>
</evidence>
<dbReference type="NCBIfam" id="NF003814">
    <property type="entry name" value="PRK05406.1-3"/>
    <property type="match status" value="1"/>
</dbReference>
<dbReference type="PANTHER" id="PTHR30292:SF0">
    <property type="entry name" value="5-OXOPROLINASE SUBUNIT A"/>
    <property type="match status" value="1"/>
</dbReference>
<accession>A0AAU8BJI6</accession>
<dbReference type="GO" id="GO:0017168">
    <property type="term" value="F:5-oxoprolinase (ATP-hydrolyzing) activity"/>
    <property type="evidence" value="ECO:0007669"/>
    <property type="project" value="UniProtKB-EC"/>
</dbReference>
<keyword evidence="2" id="KW-0378">Hydrolase</keyword>
<dbReference type="SUPFAM" id="SSF88713">
    <property type="entry name" value="Glycoside hydrolase/deacetylase"/>
    <property type="match status" value="1"/>
</dbReference>
<reference evidence="2" key="1">
    <citation type="submission" date="2023-01" db="EMBL/GenBank/DDBJ databases">
        <title>Vibrio sp. CB1-14 genome sequencing.</title>
        <authorList>
            <person name="Otstavnykh N."/>
            <person name="Isaeva M."/>
            <person name="Meleshko D."/>
        </authorList>
    </citation>
    <scope>NUCLEOTIDE SEQUENCE</scope>
    <source>
        <strain evidence="2">CB1-14</strain>
    </source>
</reference>
<protein>
    <submittedName>
        <fullName evidence="2">5-oxoprolinase subunit PxpA</fullName>
        <ecNumber evidence="2">3.5.2.9</ecNumber>
    </submittedName>
</protein>
<name>A0AAU8BJI6_9VIBR</name>
<organism evidence="2">
    <name type="scientific">Vibrio chaetopteri</name>
    <dbReference type="NCBI Taxonomy" id="3016528"/>
    <lineage>
        <taxon>Bacteria</taxon>
        <taxon>Pseudomonadati</taxon>
        <taxon>Pseudomonadota</taxon>
        <taxon>Gammaproteobacteria</taxon>
        <taxon>Vibrionales</taxon>
        <taxon>Vibrionaceae</taxon>
        <taxon>Vibrio</taxon>
    </lineage>
</organism>
<dbReference type="Pfam" id="PF03746">
    <property type="entry name" value="LamB_YcsF"/>
    <property type="match status" value="1"/>
</dbReference>